<dbReference type="InterPro" id="IPR036767">
    <property type="entry name" value="ApaG_sf"/>
</dbReference>
<accession>A0A6N8FC54</accession>
<dbReference type="Pfam" id="PF04379">
    <property type="entry name" value="DUF525"/>
    <property type="match status" value="1"/>
</dbReference>
<evidence type="ECO:0000256" key="2">
    <source>
        <dbReference type="HAMAP-Rule" id="MF_00791"/>
    </source>
</evidence>
<proteinExistence type="inferred from homology"/>
<evidence type="ECO:0000259" key="3">
    <source>
        <dbReference type="PROSITE" id="PS51087"/>
    </source>
</evidence>
<organism evidence="4 5">
    <name type="scientific">Psychrosphaera haliotis</name>
    <dbReference type="NCBI Taxonomy" id="555083"/>
    <lineage>
        <taxon>Bacteria</taxon>
        <taxon>Pseudomonadati</taxon>
        <taxon>Pseudomonadota</taxon>
        <taxon>Gammaproteobacteria</taxon>
        <taxon>Alteromonadales</taxon>
        <taxon>Pseudoalteromonadaceae</taxon>
        <taxon>Psychrosphaera</taxon>
    </lineage>
</organism>
<evidence type="ECO:0000313" key="5">
    <source>
        <dbReference type="Proteomes" id="UP000439994"/>
    </source>
</evidence>
<dbReference type="PANTHER" id="PTHR47191:SF2">
    <property type="entry name" value="OS05G0170800 PROTEIN"/>
    <property type="match status" value="1"/>
</dbReference>
<dbReference type="Gene3D" id="2.60.40.1470">
    <property type="entry name" value="ApaG domain"/>
    <property type="match status" value="1"/>
</dbReference>
<comment type="caution">
    <text evidence="4">The sequence shown here is derived from an EMBL/GenBank/DDBJ whole genome shotgun (WGS) entry which is preliminary data.</text>
</comment>
<name>A0A6N8FC54_9GAMM</name>
<dbReference type="Proteomes" id="UP000439994">
    <property type="component" value="Unassembled WGS sequence"/>
</dbReference>
<dbReference type="AlphaFoldDB" id="A0A6N8FC54"/>
<dbReference type="PANTHER" id="PTHR47191">
    <property type="entry name" value="OS05G0170800 PROTEIN"/>
    <property type="match status" value="1"/>
</dbReference>
<reference evidence="4 5" key="1">
    <citation type="submission" date="2019-11" db="EMBL/GenBank/DDBJ databases">
        <title>P. haliotis isolates from Z. marina roots.</title>
        <authorList>
            <person name="Cohen M."/>
            <person name="Jospin G."/>
            <person name="Eisen J.A."/>
            <person name="Coil D.A."/>
        </authorList>
    </citation>
    <scope>NUCLEOTIDE SEQUENCE [LARGE SCALE GENOMIC DNA]</scope>
    <source>
        <strain evidence="4 5">UCD-MCMsp1aY</strain>
    </source>
</reference>
<dbReference type="OrthoDB" id="9795226at2"/>
<dbReference type="InterPro" id="IPR007474">
    <property type="entry name" value="ApaG_domain"/>
</dbReference>
<dbReference type="PROSITE" id="PS51087">
    <property type="entry name" value="APAG"/>
    <property type="match status" value="1"/>
</dbReference>
<sequence>MNISVVVQTRDIPEQSDAKQNRFVFAYTIAITNNGDIPAQLLSRYWLITDANGKKVEVQGAGVVGEQPTIEPNETYTYTSGCILETEVGTMEGFYEFVSDSETAQVPISVFRLAVPNIVH</sequence>
<dbReference type="SUPFAM" id="SSF110069">
    <property type="entry name" value="ApaG-like"/>
    <property type="match status" value="1"/>
</dbReference>
<dbReference type="InterPro" id="IPR023065">
    <property type="entry name" value="Uncharacterised_ApaG"/>
</dbReference>
<feature type="domain" description="ApaG" evidence="3">
    <location>
        <begin position="1"/>
        <end position="120"/>
    </location>
</feature>
<dbReference type="InterPro" id="IPR050718">
    <property type="entry name" value="ApaG-like"/>
</dbReference>
<evidence type="ECO:0000313" key="4">
    <source>
        <dbReference type="EMBL" id="MUH72332.1"/>
    </source>
</evidence>
<protein>
    <recommendedName>
        <fullName evidence="1 2">Protein ApaG</fullName>
    </recommendedName>
</protein>
<dbReference type="NCBIfam" id="NF003967">
    <property type="entry name" value="PRK05461.1"/>
    <property type="match status" value="1"/>
</dbReference>
<dbReference type="HAMAP" id="MF_00791">
    <property type="entry name" value="ApaG"/>
    <property type="match status" value="1"/>
</dbReference>
<gene>
    <name evidence="2 4" type="primary">apaG</name>
    <name evidence="4" type="ORF">GNP35_07490</name>
</gene>
<evidence type="ECO:0000256" key="1">
    <source>
        <dbReference type="ARBA" id="ARBA00017693"/>
    </source>
</evidence>
<dbReference type="EMBL" id="WOCD01000003">
    <property type="protein sequence ID" value="MUH72332.1"/>
    <property type="molecule type" value="Genomic_DNA"/>
</dbReference>
<dbReference type="RefSeq" id="WP_155695520.1">
    <property type="nucleotide sequence ID" value="NZ_WOCD01000003.1"/>
</dbReference>
<keyword evidence="5" id="KW-1185">Reference proteome</keyword>